<organism evidence="2 3">
    <name type="scientific">Lyophyllum shimeji</name>
    <name type="common">Hon-shimeji</name>
    <name type="synonym">Tricholoma shimeji</name>
    <dbReference type="NCBI Taxonomy" id="47721"/>
    <lineage>
        <taxon>Eukaryota</taxon>
        <taxon>Fungi</taxon>
        <taxon>Dikarya</taxon>
        <taxon>Basidiomycota</taxon>
        <taxon>Agaricomycotina</taxon>
        <taxon>Agaricomycetes</taxon>
        <taxon>Agaricomycetidae</taxon>
        <taxon>Agaricales</taxon>
        <taxon>Tricholomatineae</taxon>
        <taxon>Lyophyllaceae</taxon>
        <taxon>Lyophyllum</taxon>
    </lineage>
</organism>
<name>A0A9P3PEH0_LYOSH</name>
<dbReference type="Proteomes" id="UP001063166">
    <property type="component" value="Unassembled WGS sequence"/>
</dbReference>
<feature type="compositionally biased region" description="Polar residues" evidence="1">
    <location>
        <begin position="113"/>
        <end position="123"/>
    </location>
</feature>
<protein>
    <submittedName>
        <fullName evidence="2">Uncharacterized protein</fullName>
    </submittedName>
</protein>
<feature type="region of interest" description="Disordered" evidence="1">
    <location>
        <begin position="16"/>
        <end position="317"/>
    </location>
</feature>
<evidence type="ECO:0000313" key="2">
    <source>
        <dbReference type="EMBL" id="GLB34004.1"/>
    </source>
</evidence>
<proteinExistence type="predicted"/>
<feature type="compositionally biased region" description="Low complexity" evidence="1">
    <location>
        <begin position="33"/>
        <end position="43"/>
    </location>
</feature>
<accession>A0A9P3PEH0</accession>
<dbReference type="AlphaFoldDB" id="A0A9P3PEH0"/>
<dbReference type="OrthoDB" id="3211926at2759"/>
<dbReference type="EMBL" id="BRPK01000001">
    <property type="protein sequence ID" value="GLB34004.1"/>
    <property type="molecule type" value="Genomic_DNA"/>
</dbReference>
<feature type="compositionally biased region" description="Basic and acidic residues" evidence="1">
    <location>
        <begin position="285"/>
        <end position="300"/>
    </location>
</feature>
<sequence>MPRRGPLLELPLELFLPANPNLPNRTTSHKRPLSPGGPSLFSPAKRRILNEEGIFSPAKSVKSPLPARGTPAARFSQVLTGPCSPAKRLDFGSPKHLSASPAAPRQLPADATPQRTLASSSRLAPSPELKPGAPSSSNQSSEDREIDDYFSQPSSSFLIPPPSSYSSVVTRESPPPPDPQSIHYPGFPVYFDKHISVSPVEETSQPSDKDEAKENILPRRKPRKAVSNPQADLKFQLLSPHSKKREAERPGKAKSTPATPRKVLSGDRPAEADSPTPRRFAAGLLREETSSSRLTEQERKERRRLLHDEADDGESSL</sequence>
<reference evidence="2" key="1">
    <citation type="submission" date="2022-07" db="EMBL/GenBank/DDBJ databases">
        <title>The genome of Lyophyllum shimeji provides insight into the initial evolution of ectomycorrhizal fungal genome.</title>
        <authorList>
            <person name="Kobayashi Y."/>
            <person name="Shibata T."/>
            <person name="Hirakawa H."/>
            <person name="Shigenobu S."/>
            <person name="Nishiyama T."/>
            <person name="Yamada A."/>
            <person name="Hasebe M."/>
            <person name="Kawaguchi M."/>
        </authorList>
    </citation>
    <scope>NUCLEOTIDE SEQUENCE</scope>
    <source>
        <strain evidence="2">AT787</strain>
    </source>
</reference>
<keyword evidence="3" id="KW-1185">Reference proteome</keyword>
<comment type="caution">
    <text evidence="2">The sequence shown here is derived from an EMBL/GenBank/DDBJ whole genome shotgun (WGS) entry which is preliminary data.</text>
</comment>
<gene>
    <name evidence="2" type="ORF">LshimejAT787_0108880</name>
</gene>
<evidence type="ECO:0000256" key="1">
    <source>
        <dbReference type="SAM" id="MobiDB-lite"/>
    </source>
</evidence>
<evidence type="ECO:0000313" key="3">
    <source>
        <dbReference type="Proteomes" id="UP001063166"/>
    </source>
</evidence>
<feature type="compositionally biased region" description="Basic and acidic residues" evidence="1">
    <location>
        <begin position="207"/>
        <end position="217"/>
    </location>
</feature>